<keyword evidence="2" id="KW-1185">Reference proteome</keyword>
<protein>
    <submittedName>
        <fullName evidence="1">NETI motif-containing protein</fullName>
    </submittedName>
</protein>
<accession>A0ABV8WRI7</accession>
<organism evidence="1 2">
    <name type="scientific">Gracilibacillus xinjiangensis</name>
    <dbReference type="NCBI Taxonomy" id="1193282"/>
    <lineage>
        <taxon>Bacteria</taxon>
        <taxon>Bacillati</taxon>
        <taxon>Bacillota</taxon>
        <taxon>Bacilli</taxon>
        <taxon>Bacillales</taxon>
        <taxon>Bacillaceae</taxon>
        <taxon>Gracilibacillus</taxon>
    </lineage>
</organism>
<evidence type="ECO:0000313" key="1">
    <source>
        <dbReference type="EMBL" id="MFC4401703.1"/>
    </source>
</evidence>
<proteinExistence type="predicted"/>
<evidence type="ECO:0000313" key="2">
    <source>
        <dbReference type="Proteomes" id="UP001595882"/>
    </source>
</evidence>
<reference evidence="2" key="1">
    <citation type="journal article" date="2019" name="Int. J. Syst. Evol. Microbiol.">
        <title>The Global Catalogue of Microorganisms (GCM) 10K type strain sequencing project: providing services to taxonomists for standard genome sequencing and annotation.</title>
        <authorList>
            <consortium name="The Broad Institute Genomics Platform"/>
            <consortium name="The Broad Institute Genome Sequencing Center for Infectious Disease"/>
            <person name="Wu L."/>
            <person name="Ma J."/>
        </authorList>
    </citation>
    <scope>NUCLEOTIDE SEQUENCE [LARGE SCALE GENOMIC DNA]</scope>
    <source>
        <strain evidence="2">CCUG 37865</strain>
    </source>
</reference>
<gene>
    <name evidence="1" type="ORF">ACFOY7_01135</name>
</gene>
<dbReference type="Pfam" id="PF14044">
    <property type="entry name" value="NETI"/>
    <property type="match status" value="1"/>
</dbReference>
<dbReference type="InterPro" id="IPR025930">
    <property type="entry name" value="NETI"/>
</dbReference>
<name>A0ABV8WRI7_9BACI</name>
<dbReference type="Proteomes" id="UP001595882">
    <property type="component" value="Unassembled WGS sequence"/>
</dbReference>
<dbReference type="EMBL" id="JBHSDT010000001">
    <property type="protein sequence ID" value="MFC4401703.1"/>
    <property type="molecule type" value="Genomic_DNA"/>
</dbReference>
<dbReference type="RefSeq" id="WP_390248535.1">
    <property type="nucleotide sequence ID" value="NZ_JBHSDT010000001.1"/>
</dbReference>
<comment type="caution">
    <text evidence="1">The sequence shown here is derived from an EMBL/GenBank/DDBJ whole genome shotgun (WGS) entry which is preliminary data.</text>
</comment>
<sequence>MPKKRIFQVEKNETIDVCLDRINRAGYQPVRRIEKPVFQEDEHGVTPVDRIIQFEAILMKHER</sequence>